<dbReference type="NCBIfam" id="TIGR02727">
    <property type="entry name" value="MTHFS_bact"/>
    <property type="match status" value="1"/>
</dbReference>
<sequence>MSISKVAMDGIKLAKRALRNEVQDVINRISNEDKTRQSNAVYNKLIGLPEFESSKRVSIYLSTDNEINTIPILEHLFKINKQVFVPKYESKSMMMVKLYSMDDYDKLPLTKWNIKQPATDDTTREDALKTGGLDLIILPGVAFTRTGKRLGHGMGYYDKYIENCIKFQERKPYLIAVAFNEQIKHDIPTTDKDIPLDMVISENST</sequence>
<keyword evidence="3" id="KW-0460">Magnesium</keyword>
<comment type="cofactor">
    <cofactor evidence="3">
        <name>Mg(2+)</name>
        <dbReference type="ChEBI" id="CHEBI:18420"/>
    </cofactor>
</comment>
<dbReference type="GO" id="GO:0009396">
    <property type="term" value="P:folic acid-containing compound biosynthetic process"/>
    <property type="evidence" value="ECO:0007669"/>
    <property type="project" value="TreeGrafter"/>
</dbReference>
<accession>A0A8J5QVW5</accession>
<keyword evidence="5" id="KW-1185">Reference proteome</keyword>
<dbReference type="EC" id="6.3.3.2" evidence="2 3"/>
<comment type="catalytic activity">
    <reaction evidence="1 3">
        <text>(6S)-5-formyl-5,6,7,8-tetrahydrofolate + ATP = (6R)-5,10-methenyltetrahydrofolate + ADP + phosphate</text>
        <dbReference type="Rhea" id="RHEA:10488"/>
        <dbReference type="ChEBI" id="CHEBI:30616"/>
        <dbReference type="ChEBI" id="CHEBI:43474"/>
        <dbReference type="ChEBI" id="CHEBI:57455"/>
        <dbReference type="ChEBI" id="CHEBI:57457"/>
        <dbReference type="ChEBI" id="CHEBI:456216"/>
        <dbReference type="EC" id="6.3.3.2"/>
    </reaction>
</comment>
<reference evidence="4" key="2">
    <citation type="submission" date="2021-04" db="EMBL/GenBank/DDBJ databases">
        <title>Genome-wide patterns of bracovirus chromosomal integration into multiple host tissues during parasitism.</title>
        <authorList>
            <person name="Chebbi M.A.C."/>
        </authorList>
    </citation>
    <scope>NUCLEOTIDE SEQUENCE</scope>
    <source>
        <tissue evidence="4">Whole body</tissue>
    </source>
</reference>
<dbReference type="GO" id="GO:0005524">
    <property type="term" value="F:ATP binding"/>
    <property type="evidence" value="ECO:0007669"/>
    <property type="project" value="UniProtKB-KW"/>
</dbReference>
<dbReference type="FunFam" id="3.40.50.10420:FF:000007">
    <property type="entry name" value="5-formyltetrahydrofolate cyclo-ligase"/>
    <property type="match status" value="1"/>
</dbReference>
<keyword evidence="3" id="KW-0479">Metal-binding</keyword>
<protein>
    <recommendedName>
        <fullName evidence="2 3">5-formyltetrahydrofolate cyclo-ligase</fullName>
        <ecNumber evidence="2 3">6.3.3.2</ecNumber>
    </recommendedName>
</protein>
<comment type="caution">
    <text evidence="4">The sequence shown here is derived from an EMBL/GenBank/DDBJ whole genome shotgun (WGS) entry which is preliminary data.</text>
</comment>
<gene>
    <name evidence="4" type="ORF">G9C98_001675</name>
</gene>
<dbReference type="OrthoDB" id="2015992at2759"/>
<name>A0A8J5QVW5_9HYME</name>
<dbReference type="InterPro" id="IPR002698">
    <property type="entry name" value="FTHF_cligase"/>
</dbReference>
<reference evidence="4" key="1">
    <citation type="submission" date="2020-03" db="EMBL/GenBank/DDBJ databases">
        <authorList>
            <person name="Chebbi M.A."/>
            <person name="Drezen J.M."/>
        </authorList>
    </citation>
    <scope>NUCLEOTIDE SEQUENCE</scope>
    <source>
        <tissue evidence="4">Whole body</tissue>
    </source>
</reference>
<keyword evidence="3" id="KW-0067">ATP-binding</keyword>
<dbReference type="GO" id="GO:0005739">
    <property type="term" value="C:mitochondrion"/>
    <property type="evidence" value="ECO:0007669"/>
    <property type="project" value="TreeGrafter"/>
</dbReference>
<dbReference type="GO" id="GO:0046872">
    <property type="term" value="F:metal ion binding"/>
    <property type="evidence" value="ECO:0007669"/>
    <property type="project" value="UniProtKB-KW"/>
</dbReference>
<comment type="similarity">
    <text evidence="3">Belongs to the 5-formyltetrahydrofolate cyclo-ligase family.</text>
</comment>
<organism evidence="4 5">
    <name type="scientific">Cotesia typhae</name>
    <dbReference type="NCBI Taxonomy" id="2053667"/>
    <lineage>
        <taxon>Eukaryota</taxon>
        <taxon>Metazoa</taxon>
        <taxon>Ecdysozoa</taxon>
        <taxon>Arthropoda</taxon>
        <taxon>Hexapoda</taxon>
        <taxon>Insecta</taxon>
        <taxon>Pterygota</taxon>
        <taxon>Neoptera</taxon>
        <taxon>Endopterygota</taxon>
        <taxon>Hymenoptera</taxon>
        <taxon>Apocrita</taxon>
        <taxon>Ichneumonoidea</taxon>
        <taxon>Braconidae</taxon>
        <taxon>Microgastrinae</taxon>
        <taxon>Cotesia</taxon>
    </lineage>
</organism>
<proteinExistence type="inferred from homology"/>
<keyword evidence="3" id="KW-0547">Nucleotide-binding</keyword>
<dbReference type="PIRSF" id="PIRSF006806">
    <property type="entry name" value="FTHF_cligase"/>
    <property type="match status" value="1"/>
</dbReference>
<dbReference type="GO" id="GO:0030272">
    <property type="term" value="F:5-formyltetrahydrofolate cyclo-ligase activity"/>
    <property type="evidence" value="ECO:0007669"/>
    <property type="project" value="UniProtKB-EC"/>
</dbReference>
<dbReference type="GO" id="GO:0035999">
    <property type="term" value="P:tetrahydrofolate interconversion"/>
    <property type="evidence" value="ECO:0007669"/>
    <property type="project" value="TreeGrafter"/>
</dbReference>
<dbReference type="PANTHER" id="PTHR23407:SF1">
    <property type="entry name" value="5-FORMYLTETRAHYDROFOLATE CYCLO-LIGASE"/>
    <property type="match status" value="1"/>
</dbReference>
<evidence type="ECO:0000256" key="3">
    <source>
        <dbReference type="RuleBase" id="RU361279"/>
    </source>
</evidence>
<dbReference type="Pfam" id="PF01812">
    <property type="entry name" value="5-FTHF_cyc-lig"/>
    <property type="match status" value="1"/>
</dbReference>
<evidence type="ECO:0000313" key="4">
    <source>
        <dbReference type="EMBL" id="KAG8035185.1"/>
    </source>
</evidence>
<evidence type="ECO:0000256" key="2">
    <source>
        <dbReference type="ARBA" id="ARBA00038966"/>
    </source>
</evidence>
<dbReference type="AlphaFoldDB" id="A0A8J5QVW5"/>
<evidence type="ECO:0000256" key="1">
    <source>
        <dbReference type="ARBA" id="ARBA00036539"/>
    </source>
</evidence>
<evidence type="ECO:0000313" key="5">
    <source>
        <dbReference type="Proteomes" id="UP000729913"/>
    </source>
</evidence>
<dbReference type="Proteomes" id="UP000729913">
    <property type="component" value="Unassembled WGS sequence"/>
</dbReference>
<dbReference type="EMBL" id="JAAOIC020000064">
    <property type="protein sequence ID" value="KAG8035185.1"/>
    <property type="molecule type" value="Genomic_DNA"/>
</dbReference>
<dbReference type="PANTHER" id="PTHR23407">
    <property type="entry name" value="ATPASE INHIBITOR/5-FORMYLTETRAHYDROFOLATE CYCLO-LIGASE"/>
    <property type="match status" value="1"/>
</dbReference>